<dbReference type="EMBL" id="QETF01000009">
    <property type="protein sequence ID" value="PWG16799.1"/>
    <property type="molecule type" value="Genomic_DNA"/>
</dbReference>
<dbReference type="RefSeq" id="WP_109388836.1">
    <property type="nucleotide sequence ID" value="NZ_QETF01000009.1"/>
</dbReference>
<comment type="caution">
    <text evidence="4">The sequence shown here is derived from an EMBL/GenBank/DDBJ whole genome shotgun (WGS) entry which is preliminary data.</text>
</comment>
<dbReference type="PANTHER" id="PTHR10091">
    <property type="entry name" value="ALDOSE-1-EPIMERASE"/>
    <property type="match status" value="1"/>
</dbReference>
<dbReference type="SUPFAM" id="SSF74650">
    <property type="entry name" value="Galactose mutarotase-like"/>
    <property type="match status" value="1"/>
</dbReference>
<keyword evidence="5" id="KW-1185">Reference proteome</keyword>
<dbReference type="Gene3D" id="2.70.98.10">
    <property type="match status" value="1"/>
</dbReference>
<dbReference type="GO" id="GO:0030246">
    <property type="term" value="F:carbohydrate binding"/>
    <property type="evidence" value="ECO:0007669"/>
    <property type="project" value="InterPro"/>
</dbReference>
<evidence type="ECO:0000256" key="1">
    <source>
        <dbReference type="ARBA" id="ARBA00006206"/>
    </source>
</evidence>
<evidence type="ECO:0000313" key="4">
    <source>
        <dbReference type="EMBL" id="PWG16799.1"/>
    </source>
</evidence>
<reference evidence="5" key="1">
    <citation type="submission" date="2018-05" db="EMBL/GenBank/DDBJ databases">
        <authorList>
            <person name="Du Z."/>
            <person name="Wang X."/>
        </authorList>
    </citation>
    <scope>NUCLEOTIDE SEQUENCE [LARGE SCALE GENOMIC DNA]</scope>
    <source>
        <strain evidence="5">WDS4C29</strain>
    </source>
</reference>
<dbReference type="OrthoDB" id="9779408at2"/>
<dbReference type="InterPro" id="IPR047215">
    <property type="entry name" value="Galactose_mutarotase-like"/>
</dbReference>
<evidence type="ECO:0000313" key="5">
    <source>
        <dbReference type="Proteomes" id="UP000245293"/>
    </source>
</evidence>
<dbReference type="AlphaFoldDB" id="A0A2V1P2N8"/>
<dbReference type="CDD" id="cd09019">
    <property type="entry name" value="galactose_mutarotase_like"/>
    <property type="match status" value="1"/>
</dbReference>
<dbReference type="InterPro" id="IPR011013">
    <property type="entry name" value="Gal_mutarotase_sf_dom"/>
</dbReference>
<organism evidence="4 5">
    <name type="scientific">Salibaculum griseiflavum</name>
    <dbReference type="NCBI Taxonomy" id="1914409"/>
    <lineage>
        <taxon>Bacteria</taxon>
        <taxon>Pseudomonadati</taxon>
        <taxon>Pseudomonadota</taxon>
        <taxon>Alphaproteobacteria</taxon>
        <taxon>Rhodobacterales</taxon>
        <taxon>Roseobacteraceae</taxon>
        <taxon>Salibaculum</taxon>
    </lineage>
</organism>
<sequence length="316" mass="34359">MRVFGNTAQGETVHAIDLSAHGLSATVLTLGGILQDVRLDGIDHSLTLGRDNLADYEGDYAYFGALVGPVANRLRDASARIGGKAYHFEKNENGKTLLHGGATGLHSKVWNIDKSYENSVTLTVILPDGEGGMPGNRSIEARYEIAAPGTLRLTVTAQTDAETLMNVAHHGYWNLDGSDSVAGHELRIAADHYLPTDKDTLPTGVIRPVAGGDFDFRDGKPFAPGQPELDHNFCLSRARTDLRDVLWLTGQTGRQMVMATTEPGVQIFDHRNMDPLYHGLAIEAQVWPDAPNCPGFPDISLKPGETCEQVTEWRFS</sequence>
<dbReference type="GO" id="GO:0004034">
    <property type="term" value="F:aldose 1-epimerase activity"/>
    <property type="evidence" value="ECO:0007669"/>
    <property type="project" value="TreeGrafter"/>
</dbReference>
<gene>
    <name evidence="4" type="ORF">DFK10_09710</name>
</gene>
<dbReference type="InterPro" id="IPR008183">
    <property type="entry name" value="Aldose_1/G6P_1-epimerase"/>
</dbReference>
<protein>
    <submittedName>
        <fullName evidence="4">Galactose mutarotase</fullName>
    </submittedName>
</protein>
<proteinExistence type="inferred from homology"/>
<keyword evidence="2" id="KW-0413">Isomerase</keyword>
<evidence type="ECO:0000256" key="2">
    <source>
        <dbReference type="ARBA" id="ARBA00023235"/>
    </source>
</evidence>
<dbReference type="GO" id="GO:0033499">
    <property type="term" value="P:galactose catabolic process via UDP-galactose, Leloir pathway"/>
    <property type="evidence" value="ECO:0007669"/>
    <property type="project" value="TreeGrafter"/>
</dbReference>
<dbReference type="Pfam" id="PF01263">
    <property type="entry name" value="Aldose_epim"/>
    <property type="match status" value="1"/>
</dbReference>
<comment type="similarity">
    <text evidence="1">Belongs to the aldose epimerase family.</text>
</comment>
<dbReference type="GO" id="GO:0006006">
    <property type="term" value="P:glucose metabolic process"/>
    <property type="evidence" value="ECO:0007669"/>
    <property type="project" value="TreeGrafter"/>
</dbReference>
<name>A0A2V1P2N8_9RHOB</name>
<dbReference type="Proteomes" id="UP000245293">
    <property type="component" value="Unassembled WGS sequence"/>
</dbReference>
<dbReference type="PANTHER" id="PTHR10091:SF49">
    <property type="entry name" value="ALDOSE 1-EPIMERASE"/>
    <property type="match status" value="1"/>
</dbReference>
<dbReference type="InterPro" id="IPR014718">
    <property type="entry name" value="GH-type_carb-bd"/>
</dbReference>
<accession>A0A2V1P2N8</accession>
<keyword evidence="3" id="KW-0119">Carbohydrate metabolism</keyword>
<evidence type="ECO:0000256" key="3">
    <source>
        <dbReference type="ARBA" id="ARBA00023277"/>
    </source>
</evidence>